<keyword evidence="3" id="KW-1185">Reference proteome</keyword>
<dbReference type="InterPro" id="IPR047142">
    <property type="entry name" value="OryJ/VirC-like"/>
</dbReference>
<dbReference type="PANTHER" id="PTHR36156:SF3">
    <property type="entry name" value="CUPIN 2 CONSERVED BARREL DOMAIN-CONTAINING PROTEIN"/>
    <property type="match status" value="1"/>
</dbReference>
<dbReference type="PANTHER" id="PTHR36156">
    <property type="entry name" value="SLR2101 PROTEIN"/>
    <property type="match status" value="1"/>
</dbReference>
<gene>
    <name evidence="2" type="ORF">B0A48_06966</name>
</gene>
<dbReference type="Pfam" id="PF07883">
    <property type="entry name" value="Cupin_2"/>
    <property type="match status" value="1"/>
</dbReference>
<dbReference type="EMBL" id="NAJO01000013">
    <property type="protein sequence ID" value="OQO08172.1"/>
    <property type="molecule type" value="Genomic_DNA"/>
</dbReference>
<evidence type="ECO:0000259" key="1">
    <source>
        <dbReference type="Pfam" id="PF07883"/>
    </source>
</evidence>
<dbReference type="InParanoid" id="A0A1V8TAG4"/>
<evidence type="ECO:0000313" key="2">
    <source>
        <dbReference type="EMBL" id="OQO08172.1"/>
    </source>
</evidence>
<dbReference type="Proteomes" id="UP000192596">
    <property type="component" value="Unassembled WGS sequence"/>
</dbReference>
<evidence type="ECO:0000313" key="3">
    <source>
        <dbReference type="Proteomes" id="UP000192596"/>
    </source>
</evidence>
<protein>
    <recommendedName>
        <fullName evidence="1">Cupin type-2 domain-containing protein</fullName>
    </recommendedName>
</protein>
<dbReference type="SUPFAM" id="SSF51182">
    <property type="entry name" value="RmlC-like cupins"/>
    <property type="match status" value="1"/>
</dbReference>
<dbReference type="InterPro" id="IPR014710">
    <property type="entry name" value="RmlC-like_jellyroll"/>
</dbReference>
<comment type="caution">
    <text evidence="2">The sequence shown here is derived from an EMBL/GenBank/DDBJ whole genome shotgun (WGS) entry which is preliminary data.</text>
</comment>
<dbReference type="OrthoDB" id="40579at2759"/>
<feature type="domain" description="Cupin type-2" evidence="1">
    <location>
        <begin position="87"/>
        <end position="154"/>
    </location>
</feature>
<dbReference type="CDD" id="cd02231">
    <property type="entry name" value="cupin_BLL6423-like"/>
    <property type="match status" value="1"/>
</dbReference>
<name>A0A1V8TAG4_9PEZI</name>
<dbReference type="STRING" id="1507870.A0A1V8TAG4"/>
<sequence>MAQENDLRPLIRIITTHDAEGKSVISDQLDEKLPTTVVDNGSAIFSLPYVTQQFPVEMNDGKDLDGYQKYLASPPGLVNTTGTVVRIVDVKPGHLSPMHRTVSLDLGIVLQGDMELVLDSGETRRMGPGDQCIQRGTMHAWRNLSDTKWARMIYVLQPSQPIVVDGKKLGEDLATMQGVPASS</sequence>
<reference evidence="3" key="1">
    <citation type="submission" date="2017-03" db="EMBL/GenBank/DDBJ databases">
        <title>Genomes of endolithic fungi from Antarctica.</title>
        <authorList>
            <person name="Coleine C."/>
            <person name="Masonjones S."/>
            <person name="Stajich J.E."/>
        </authorList>
    </citation>
    <scope>NUCLEOTIDE SEQUENCE [LARGE SCALE GENOMIC DNA]</scope>
    <source>
        <strain evidence="3">CCFEE 5527</strain>
    </source>
</reference>
<accession>A0A1V8TAG4</accession>
<dbReference type="AlphaFoldDB" id="A0A1V8TAG4"/>
<dbReference type="Gene3D" id="2.60.120.10">
    <property type="entry name" value="Jelly Rolls"/>
    <property type="match status" value="1"/>
</dbReference>
<organism evidence="2 3">
    <name type="scientific">Cryoendolithus antarcticus</name>
    <dbReference type="NCBI Taxonomy" id="1507870"/>
    <lineage>
        <taxon>Eukaryota</taxon>
        <taxon>Fungi</taxon>
        <taxon>Dikarya</taxon>
        <taxon>Ascomycota</taxon>
        <taxon>Pezizomycotina</taxon>
        <taxon>Dothideomycetes</taxon>
        <taxon>Dothideomycetidae</taxon>
        <taxon>Cladosporiales</taxon>
        <taxon>Cladosporiaceae</taxon>
        <taxon>Cryoendolithus</taxon>
    </lineage>
</organism>
<dbReference type="InterPro" id="IPR011051">
    <property type="entry name" value="RmlC_Cupin_sf"/>
</dbReference>
<proteinExistence type="predicted"/>
<dbReference type="InterPro" id="IPR013096">
    <property type="entry name" value="Cupin_2"/>
</dbReference>